<evidence type="ECO:0000256" key="9">
    <source>
        <dbReference type="RuleBase" id="RU003357"/>
    </source>
</evidence>
<evidence type="ECO:0000256" key="6">
    <source>
        <dbReference type="ARBA" id="ARBA00023136"/>
    </source>
</evidence>
<dbReference type="InterPro" id="IPR000531">
    <property type="entry name" value="Beta-barrel_TonB"/>
</dbReference>
<dbReference type="Gene3D" id="2.40.170.20">
    <property type="entry name" value="TonB-dependent receptor, beta-barrel domain"/>
    <property type="match status" value="1"/>
</dbReference>
<evidence type="ECO:0000259" key="12">
    <source>
        <dbReference type="Pfam" id="PF07715"/>
    </source>
</evidence>
<dbReference type="RefSeq" id="WP_115831373.1">
    <property type="nucleotide sequence ID" value="NZ_QNUL01000009.1"/>
</dbReference>
<evidence type="ECO:0000259" key="11">
    <source>
        <dbReference type="Pfam" id="PF00593"/>
    </source>
</evidence>
<evidence type="ECO:0000256" key="10">
    <source>
        <dbReference type="SAM" id="MobiDB-lite"/>
    </source>
</evidence>
<dbReference type="PROSITE" id="PS52016">
    <property type="entry name" value="TONB_DEPENDENT_REC_3"/>
    <property type="match status" value="1"/>
</dbReference>
<name>A0A3D8YBM5_9BACT</name>
<keyword evidence="2 8" id="KW-0813">Transport</keyword>
<dbReference type="NCBIfam" id="TIGR04057">
    <property type="entry name" value="SusC_RagA_signa"/>
    <property type="match status" value="1"/>
</dbReference>
<dbReference type="Gene3D" id="2.60.40.1120">
    <property type="entry name" value="Carboxypeptidase-like, regulatory domain"/>
    <property type="match status" value="1"/>
</dbReference>
<evidence type="ECO:0000256" key="5">
    <source>
        <dbReference type="ARBA" id="ARBA00023077"/>
    </source>
</evidence>
<evidence type="ECO:0000256" key="1">
    <source>
        <dbReference type="ARBA" id="ARBA00004571"/>
    </source>
</evidence>
<dbReference type="Proteomes" id="UP000256373">
    <property type="component" value="Unassembled WGS sequence"/>
</dbReference>
<dbReference type="Pfam" id="PF00593">
    <property type="entry name" value="TonB_dep_Rec_b-barrel"/>
    <property type="match status" value="1"/>
</dbReference>
<dbReference type="InterPro" id="IPR023997">
    <property type="entry name" value="TonB-dep_OMP_SusC/RagA_CS"/>
</dbReference>
<organism evidence="13 14">
    <name type="scientific">Dyadobacter luteus</name>
    <dbReference type="NCBI Taxonomy" id="2259619"/>
    <lineage>
        <taxon>Bacteria</taxon>
        <taxon>Pseudomonadati</taxon>
        <taxon>Bacteroidota</taxon>
        <taxon>Cytophagia</taxon>
        <taxon>Cytophagales</taxon>
        <taxon>Spirosomataceae</taxon>
        <taxon>Dyadobacter</taxon>
    </lineage>
</organism>
<keyword evidence="13" id="KW-0675">Receptor</keyword>
<evidence type="ECO:0000256" key="2">
    <source>
        <dbReference type="ARBA" id="ARBA00022448"/>
    </source>
</evidence>
<sequence length="1018" mass="110794">MHFTPKESISVVRILTPVKIILTSLFIFFLTVANSAFAEVISVKGKVSDNAGEGIPGVSIVVKGTSRGTLTNESGNYEINVDQPGAVLVVSYVGYVTREVKVGIQSTLDIKLSADQHQLSEVVVVGYGTQERKNLIGSIAKVDPTDVKSIPVGSFDAQLQGKVPGVQITSNTGVPGETVTVRVRGATSINADNDPLYVVDGVFINSNSLQTVGTGGKATSPIADINPADIESLEILKDAEATALYGSRGANGVILITTKRGKFNQKARVNLNVSHGIAKAAKLWELTTGPEHAQLVNEWWINTGKDTPSLNRTEANRPFRPVSEGGRGLPSEQQTYDRLNQVFRTASLKNYDLSVAGGTATTKYYLGAGYSGQESILRPIDFNRASLKFNLDQKISDKVQVGISNTFSRTFRNQARAGDGPAGGLLQAALHTPTYLSPYNENGELVGRAGFDNVDLLLQHYDVKAVSLRYIGNLYAEADLLPNLKLRSSWSLDFNNYDENEYWNTFLISGSPNGLATAANTQATTWINEQTLSYRKKFGTRHTLGVLIGNTIQSNIITGTSSTGRGFANNAFTLVSSAATTTGSSSWSKNNLSSFFSRIDYNYAGRYLIDFSIRADGSSSFGADNRWGYFPSVGGAWRVKQENFLKDVSFLSDLKIRASYGVTGNQNGLGSFAALGLWSGGSSYQGGAGIAPQQLGNPNLKWERTNQFNIGTDISFFNERLGLEFNVYSKNTSNGLLSLALPGTTGFATYRSNAAEISNKGFELAIHSVNFQGKDFTWNTSFNISQNKNKIERLENPLEYGSRSLILQQQGNPLYSFWVYKQLYVDPQTGNTVYEDVNGDGRITIADRQIVGSIWPKFFGGLTNNFTYKGFDVNAFLAFSYGNKVYNHNKFFGEGGGARDAARIIFASNNDRWQQPGDITDVPRPDGVNVNNYRDGGSRWLEDGSFLRLRSLTIGYTVPVRKITALRLYVTGANLFTLTKYTGLDPESSSSSGQNEQGIDLGTPPQPRSVQVGINITL</sequence>
<evidence type="ECO:0000256" key="8">
    <source>
        <dbReference type="PROSITE-ProRule" id="PRU01360"/>
    </source>
</evidence>
<gene>
    <name evidence="13" type="ORF">DSL64_13160</name>
</gene>
<comment type="similarity">
    <text evidence="8 9">Belongs to the TonB-dependent receptor family.</text>
</comment>
<dbReference type="InterPro" id="IPR039426">
    <property type="entry name" value="TonB-dep_rcpt-like"/>
</dbReference>
<keyword evidence="6 8" id="KW-0472">Membrane</keyword>
<evidence type="ECO:0000313" key="14">
    <source>
        <dbReference type="Proteomes" id="UP000256373"/>
    </source>
</evidence>
<dbReference type="InterPro" id="IPR012910">
    <property type="entry name" value="Plug_dom"/>
</dbReference>
<feature type="compositionally biased region" description="Polar residues" evidence="10">
    <location>
        <begin position="1008"/>
        <end position="1018"/>
    </location>
</feature>
<feature type="domain" description="TonB-dependent receptor-like beta-barrel" evidence="11">
    <location>
        <begin position="430"/>
        <end position="974"/>
    </location>
</feature>
<dbReference type="Gene3D" id="2.170.130.10">
    <property type="entry name" value="TonB-dependent receptor, plug domain"/>
    <property type="match status" value="1"/>
</dbReference>
<evidence type="ECO:0000256" key="4">
    <source>
        <dbReference type="ARBA" id="ARBA00022692"/>
    </source>
</evidence>
<reference evidence="13 14" key="1">
    <citation type="submission" date="2018-07" db="EMBL/GenBank/DDBJ databases">
        <title>Dyadobacter roseus sp. nov., isolated from rose rhizosphere soil.</title>
        <authorList>
            <person name="Chen L."/>
        </authorList>
    </citation>
    <scope>NUCLEOTIDE SEQUENCE [LARGE SCALE GENOMIC DNA]</scope>
    <source>
        <strain evidence="13 14">RS19</strain>
    </source>
</reference>
<dbReference type="InterPro" id="IPR008969">
    <property type="entry name" value="CarboxyPept-like_regulatory"/>
</dbReference>
<dbReference type="InterPro" id="IPR023996">
    <property type="entry name" value="TonB-dep_OMP_SusC/RagA"/>
</dbReference>
<keyword evidence="5 9" id="KW-0798">TonB box</keyword>
<dbReference type="EMBL" id="QNUL01000009">
    <property type="protein sequence ID" value="REA60851.1"/>
    <property type="molecule type" value="Genomic_DNA"/>
</dbReference>
<dbReference type="InterPro" id="IPR036942">
    <property type="entry name" value="Beta-barrel_TonB_sf"/>
</dbReference>
<dbReference type="AlphaFoldDB" id="A0A3D8YBM5"/>
<comment type="subcellular location">
    <subcellularLocation>
        <location evidence="1 8">Cell outer membrane</location>
        <topology evidence="1 8">Multi-pass membrane protein</topology>
    </subcellularLocation>
</comment>
<feature type="domain" description="TonB-dependent receptor plug" evidence="12">
    <location>
        <begin position="134"/>
        <end position="253"/>
    </location>
</feature>
<evidence type="ECO:0000313" key="13">
    <source>
        <dbReference type="EMBL" id="REA60851.1"/>
    </source>
</evidence>
<protein>
    <submittedName>
        <fullName evidence="13">TonB-dependent receptor</fullName>
    </submittedName>
</protein>
<feature type="region of interest" description="Disordered" evidence="10">
    <location>
        <begin position="310"/>
        <end position="331"/>
    </location>
</feature>
<keyword evidence="4 8" id="KW-0812">Transmembrane</keyword>
<dbReference type="InterPro" id="IPR037066">
    <property type="entry name" value="Plug_dom_sf"/>
</dbReference>
<dbReference type="Pfam" id="PF07715">
    <property type="entry name" value="Plug"/>
    <property type="match status" value="1"/>
</dbReference>
<keyword evidence="3 8" id="KW-1134">Transmembrane beta strand</keyword>
<keyword evidence="7 8" id="KW-0998">Cell outer membrane</keyword>
<accession>A0A3D8YBM5</accession>
<dbReference type="SUPFAM" id="SSF49464">
    <property type="entry name" value="Carboxypeptidase regulatory domain-like"/>
    <property type="match status" value="1"/>
</dbReference>
<comment type="caution">
    <text evidence="13">The sequence shown here is derived from an EMBL/GenBank/DDBJ whole genome shotgun (WGS) entry which is preliminary data.</text>
</comment>
<dbReference type="SUPFAM" id="SSF56935">
    <property type="entry name" value="Porins"/>
    <property type="match status" value="1"/>
</dbReference>
<dbReference type="NCBIfam" id="TIGR04056">
    <property type="entry name" value="OMP_RagA_SusC"/>
    <property type="match status" value="1"/>
</dbReference>
<feature type="region of interest" description="Disordered" evidence="10">
    <location>
        <begin position="984"/>
        <end position="1018"/>
    </location>
</feature>
<keyword evidence="14" id="KW-1185">Reference proteome</keyword>
<dbReference type="OrthoDB" id="9768177at2"/>
<dbReference type="GO" id="GO:0009279">
    <property type="term" value="C:cell outer membrane"/>
    <property type="evidence" value="ECO:0007669"/>
    <property type="project" value="UniProtKB-SubCell"/>
</dbReference>
<evidence type="ECO:0000256" key="7">
    <source>
        <dbReference type="ARBA" id="ARBA00023237"/>
    </source>
</evidence>
<proteinExistence type="inferred from homology"/>
<dbReference type="Pfam" id="PF13715">
    <property type="entry name" value="CarbopepD_reg_2"/>
    <property type="match status" value="1"/>
</dbReference>
<evidence type="ECO:0000256" key="3">
    <source>
        <dbReference type="ARBA" id="ARBA00022452"/>
    </source>
</evidence>